<dbReference type="InParanoid" id="A0A7R8YX97"/>
<name>A0A7R8YX97_HERIL</name>
<evidence type="ECO:0008006" key="8">
    <source>
        <dbReference type="Google" id="ProtNLM"/>
    </source>
</evidence>
<dbReference type="GO" id="GO:0016020">
    <property type="term" value="C:membrane"/>
    <property type="evidence" value="ECO:0007669"/>
    <property type="project" value="UniProtKB-SubCell"/>
</dbReference>
<evidence type="ECO:0000313" key="6">
    <source>
        <dbReference type="EMBL" id="CAD7085560.1"/>
    </source>
</evidence>
<keyword evidence="2 5" id="KW-0812">Transmembrane</keyword>
<dbReference type="Gene3D" id="1.10.1450.10">
    <property type="entry name" value="Tetraspanin"/>
    <property type="match status" value="1"/>
</dbReference>
<feature type="transmembrane region" description="Helical" evidence="5">
    <location>
        <begin position="171"/>
        <end position="193"/>
    </location>
</feature>
<evidence type="ECO:0000256" key="1">
    <source>
        <dbReference type="ARBA" id="ARBA00004141"/>
    </source>
</evidence>
<protein>
    <recommendedName>
        <fullName evidence="8">Tetraspanin</fullName>
    </recommendedName>
</protein>
<feature type="transmembrane region" description="Helical" evidence="5">
    <location>
        <begin position="39"/>
        <end position="59"/>
    </location>
</feature>
<dbReference type="Pfam" id="PF00335">
    <property type="entry name" value="Tetraspanin"/>
    <property type="match status" value="1"/>
</dbReference>
<evidence type="ECO:0000256" key="5">
    <source>
        <dbReference type="SAM" id="Phobius"/>
    </source>
</evidence>
<keyword evidence="4 5" id="KW-0472">Membrane</keyword>
<keyword evidence="7" id="KW-1185">Reference proteome</keyword>
<organism evidence="6 7">
    <name type="scientific">Hermetia illucens</name>
    <name type="common">Black soldier fly</name>
    <dbReference type="NCBI Taxonomy" id="343691"/>
    <lineage>
        <taxon>Eukaryota</taxon>
        <taxon>Metazoa</taxon>
        <taxon>Ecdysozoa</taxon>
        <taxon>Arthropoda</taxon>
        <taxon>Hexapoda</taxon>
        <taxon>Insecta</taxon>
        <taxon>Pterygota</taxon>
        <taxon>Neoptera</taxon>
        <taxon>Endopterygota</taxon>
        <taxon>Diptera</taxon>
        <taxon>Brachycera</taxon>
        <taxon>Stratiomyomorpha</taxon>
        <taxon>Stratiomyidae</taxon>
        <taxon>Hermetiinae</taxon>
        <taxon>Hermetia</taxon>
    </lineage>
</organism>
<accession>A0A7R8YX97</accession>
<evidence type="ECO:0000256" key="4">
    <source>
        <dbReference type="ARBA" id="ARBA00023136"/>
    </source>
</evidence>
<dbReference type="InterPro" id="IPR018499">
    <property type="entry name" value="Tetraspanin/Peripherin"/>
</dbReference>
<gene>
    <name evidence="6" type="ORF">HERILL_LOCUS8392</name>
</gene>
<dbReference type="SUPFAM" id="SSF48652">
    <property type="entry name" value="Tetraspanin"/>
    <property type="match status" value="1"/>
</dbReference>
<proteinExistence type="predicted"/>
<dbReference type="EMBL" id="LR899011">
    <property type="protein sequence ID" value="CAD7085560.1"/>
    <property type="molecule type" value="Genomic_DNA"/>
</dbReference>
<feature type="transmembrane region" description="Helical" evidence="5">
    <location>
        <begin position="66"/>
        <end position="88"/>
    </location>
</feature>
<keyword evidence="3 5" id="KW-1133">Transmembrane helix</keyword>
<sequence>MQAIVIVIFSTTVMAAVLRAMLFSWTKWATLDVILEYEWFIMGPSIAIMVIVIAFGVLNRKDSESVLRLAIFSFSFIMLVEVAGSFLVTESYSLLYDNMYLLFQNYISNANKISEFQWRFECCGLQSFREYQLRNITLPPSCCSFSADLNEFVCDAKYTYRKGCYEQIEPVAFYASIVKWCIPAFALVLLIPIDLRRGFEEMLGVQRKRVDTTDSETQPLGVQTEKP</sequence>
<dbReference type="CDD" id="cd03127">
    <property type="entry name" value="tetraspanin_LEL"/>
    <property type="match status" value="1"/>
</dbReference>
<dbReference type="AlphaFoldDB" id="A0A7R8YX97"/>
<evidence type="ECO:0000313" key="7">
    <source>
        <dbReference type="Proteomes" id="UP000594454"/>
    </source>
</evidence>
<dbReference type="Proteomes" id="UP000594454">
    <property type="component" value="Chromosome 3"/>
</dbReference>
<comment type="subcellular location">
    <subcellularLocation>
        <location evidence="1">Membrane</location>
        <topology evidence="1">Multi-pass membrane protein</topology>
    </subcellularLocation>
</comment>
<reference evidence="6 7" key="1">
    <citation type="submission" date="2020-11" db="EMBL/GenBank/DDBJ databases">
        <authorList>
            <person name="Wallbank WR R."/>
            <person name="Pardo Diaz C."/>
            <person name="Kozak K."/>
            <person name="Martin S."/>
            <person name="Jiggins C."/>
            <person name="Moest M."/>
            <person name="Warren A I."/>
            <person name="Generalovic N T."/>
            <person name="Byers J.R.P. K."/>
            <person name="Montejo-Kovacevich G."/>
            <person name="Yen C E."/>
        </authorList>
    </citation>
    <scope>NUCLEOTIDE SEQUENCE [LARGE SCALE GENOMIC DNA]</scope>
</reference>
<dbReference type="InterPro" id="IPR008952">
    <property type="entry name" value="Tetraspanin_EC2_sf"/>
</dbReference>
<evidence type="ECO:0000256" key="3">
    <source>
        <dbReference type="ARBA" id="ARBA00022989"/>
    </source>
</evidence>
<evidence type="ECO:0000256" key="2">
    <source>
        <dbReference type="ARBA" id="ARBA00022692"/>
    </source>
</evidence>